<dbReference type="RefSeq" id="WP_048195339.1">
    <property type="nucleotide sequence ID" value="NZ_CAAGSM010000001.1"/>
</dbReference>
<dbReference type="PANTHER" id="PTHR45947">
    <property type="entry name" value="SULFOQUINOVOSYL TRANSFERASE SQD2"/>
    <property type="match status" value="1"/>
</dbReference>
<dbReference type="CDD" id="cd03801">
    <property type="entry name" value="GT4_PimA-like"/>
    <property type="match status" value="1"/>
</dbReference>
<dbReference type="SUPFAM" id="SSF53756">
    <property type="entry name" value="UDP-Glycosyltransferase/glycogen phosphorylase"/>
    <property type="match status" value="1"/>
</dbReference>
<dbReference type="Pfam" id="PF00534">
    <property type="entry name" value="Glycos_transf_1"/>
    <property type="match status" value="1"/>
</dbReference>
<evidence type="ECO:0000259" key="1">
    <source>
        <dbReference type="Pfam" id="PF00534"/>
    </source>
</evidence>
<evidence type="ECO:0000313" key="3">
    <source>
        <dbReference type="Proteomes" id="UP000029859"/>
    </source>
</evidence>
<dbReference type="GO" id="GO:0016757">
    <property type="term" value="F:glycosyltransferase activity"/>
    <property type="evidence" value="ECO:0007669"/>
    <property type="project" value="InterPro"/>
</dbReference>
<dbReference type="OrthoDB" id="131664at2157"/>
<dbReference type="Gene3D" id="3.40.50.2000">
    <property type="entry name" value="Glycogen Phosphorylase B"/>
    <property type="match status" value="2"/>
</dbReference>
<dbReference type="EMBL" id="JRHO01000014">
    <property type="protein sequence ID" value="KGK98088.1"/>
    <property type="molecule type" value="Genomic_DNA"/>
</dbReference>
<dbReference type="Proteomes" id="UP000029859">
    <property type="component" value="Unassembled WGS sequence"/>
</dbReference>
<reference evidence="2 3" key="1">
    <citation type="submission" date="2014-09" db="EMBL/GenBank/DDBJ databases">
        <title>Draft genome sequence of an obligately methylotrophic methanogen, Methanococcoides methylutens, isolated from marine sediment.</title>
        <authorList>
            <person name="Guan Y."/>
            <person name="Ngugi D.K."/>
            <person name="Blom J."/>
            <person name="Ali S."/>
            <person name="Ferry J.G."/>
            <person name="Stingl U."/>
        </authorList>
    </citation>
    <scope>NUCLEOTIDE SEQUENCE [LARGE SCALE GENOMIC DNA]</scope>
    <source>
        <strain evidence="2 3">DSM 2657</strain>
    </source>
</reference>
<gene>
    <name evidence="2" type="ORF">LI82_10135</name>
</gene>
<sequence length="389" mass="44591">MKIVFICQSASHSKTRPFGRGGTDSQIYGLSSKMAMQGHDIYVLGKFNGDDWKDDGILTDHIKFINIKSPYLKDAIIGETFSALLLSYQMRKAIKKNKPDVLVLSSRFTAYFPSKLKIPKIFVTHNPDAMEFFKNFSVESHWFNNIYYYFKKYIEERVMHNSNMIVALNKDIQNYLNENGHSNVCIIPNAIDVNKYKNETDKNFILYAGGFRKVKGLECLLEAFLNLWQNYNTDLVLIGSGPEEEKLKNIVHSKGIEDRVHFLPLVSNSKLREYLSKCSIFVLPSFFETFGIVTIEAMASSKPIIATNIPGPQDIITHGFDGFLFEKGNVDDLTKYMDLCISNKNIREEIGVNAKYTVETSYTFDIISTKYIEMCKLLIMNMEKYRGNS</sequence>
<dbReference type="PANTHER" id="PTHR45947:SF3">
    <property type="entry name" value="SULFOQUINOVOSYL TRANSFERASE SQD2"/>
    <property type="match status" value="1"/>
</dbReference>
<protein>
    <recommendedName>
        <fullName evidence="1">Glycosyl transferase family 1 domain-containing protein</fullName>
    </recommendedName>
</protein>
<accession>A0A099T1S9</accession>
<dbReference type="AlphaFoldDB" id="A0A099T1S9"/>
<organism evidence="2 3">
    <name type="scientific">Methanococcoides methylutens</name>
    <dbReference type="NCBI Taxonomy" id="2226"/>
    <lineage>
        <taxon>Archaea</taxon>
        <taxon>Methanobacteriati</taxon>
        <taxon>Methanobacteriota</taxon>
        <taxon>Stenosarchaea group</taxon>
        <taxon>Methanomicrobia</taxon>
        <taxon>Methanosarcinales</taxon>
        <taxon>Methanosarcinaceae</taxon>
        <taxon>Methanococcoides</taxon>
    </lineage>
</organism>
<dbReference type="InterPro" id="IPR050194">
    <property type="entry name" value="Glycosyltransferase_grp1"/>
</dbReference>
<evidence type="ECO:0000313" key="2">
    <source>
        <dbReference type="EMBL" id="KGK98088.1"/>
    </source>
</evidence>
<name>A0A099T1S9_METMT</name>
<comment type="caution">
    <text evidence="2">The sequence shown here is derived from an EMBL/GenBank/DDBJ whole genome shotgun (WGS) entry which is preliminary data.</text>
</comment>
<feature type="domain" description="Glycosyl transferase family 1" evidence="1">
    <location>
        <begin position="194"/>
        <end position="355"/>
    </location>
</feature>
<keyword evidence="3" id="KW-1185">Reference proteome</keyword>
<proteinExistence type="predicted"/>
<dbReference type="InterPro" id="IPR001296">
    <property type="entry name" value="Glyco_trans_1"/>
</dbReference>